<accession>A0AA96CV27</accession>
<sequence>MESNGQIQGATLQIPTTGYHTVDETACVESIKAIIFILSSFYIKTVNI</sequence>
<organism evidence="1">
    <name type="scientific">Arcobacter sp. AZ-2023</name>
    <dbReference type="NCBI Taxonomy" id="3074453"/>
    <lineage>
        <taxon>Bacteria</taxon>
        <taxon>Pseudomonadati</taxon>
        <taxon>Campylobacterota</taxon>
        <taxon>Epsilonproteobacteria</taxon>
        <taxon>Campylobacterales</taxon>
        <taxon>Arcobacteraceae</taxon>
        <taxon>Arcobacter</taxon>
    </lineage>
</organism>
<proteinExistence type="predicted"/>
<reference evidence="1" key="1">
    <citation type="submission" date="2023-09" db="EMBL/GenBank/DDBJ databases">
        <title>Arcobacter tbilisiensis sp. nov. isolated from chicken meat in Tbilisi, Georgia.</title>
        <authorList>
            <person name="Matthias R."/>
            <person name="Zautner A.E."/>
        </authorList>
    </citation>
    <scope>NUCLEOTIDE SEQUENCE</scope>
    <source>
        <strain evidence="1">LEO 107</strain>
    </source>
</reference>
<gene>
    <name evidence="1" type="ORF">RJG54_09400</name>
</gene>
<name>A0AA96CV27_9BACT</name>
<dbReference type="EMBL" id="CP134846">
    <property type="protein sequence ID" value="WNL16417.1"/>
    <property type="molecule type" value="Genomic_DNA"/>
</dbReference>
<evidence type="ECO:0000313" key="1">
    <source>
        <dbReference type="EMBL" id="WNL16417.1"/>
    </source>
</evidence>
<protein>
    <submittedName>
        <fullName evidence="1">Uncharacterized protein</fullName>
    </submittedName>
</protein>
<dbReference type="AlphaFoldDB" id="A0AA96CV27"/>